<evidence type="ECO:0000256" key="9">
    <source>
        <dbReference type="SAM" id="SignalP"/>
    </source>
</evidence>
<evidence type="ECO:0000256" key="8">
    <source>
        <dbReference type="ARBA" id="ARBA00023239"/>
    </source>
</evidence>
<evidence type="ECO:0000256" key="2">
    <source>
        <dbReference type="ARBA" id="ARBA00005126"/>
    </source>
</evidence>
<evidence type="ECO:0000256" key="4">
    <source>
        <dbReference type="ARBA" id="ARBA00013100"/>
    </source>
</evidence>
<protein>
    <recommendedName>
        <fullName evidence="4">6-pyruvoyltetrahydropterin synthase</fullName>
        <ecNumber evidence="4">4.2.3.12</ecNumber>
    </recommendedName>
</protein>
<evidence type="ECO:0000256" key="5">
    <source>
        <dbReference type="ARBA" id="ARBA00022723"/>
    </source>
</evidence>
<feature type="chain" id="PRO_5044801602" description="6-pyruvoyltetrahydropterin synthase" evidence="9">
    <location>
        <begin position="27"/>
        <end position="144"/>
    </location>
</feature>
<evidence type="ECO:0000256" key="1">
    <source>
        <dbReference type="ARBA" id="ARBA00001947"/>
    </source>
</evidence>
<keyword evidence="5" id="KW-0479">Metal-binding</keyword>
<keyword evidence="11" id="KW-1185">Reference proteome</keyword>
<comment type="similarity">
    <text evidence="3">Belongs to the PTPS family.</text>
</comment>
<keyword evidence="8" id="KW-0456">Lyase</keyword>
<reference evidence="10 11" key="1">
    <citation type="submission" date="2024-07" db="EMBL/GenBank/DDBJ databases">
        <title>Chromosome-level genome assembly of the water stick insect Ranatra chinensis (Heteroptera: Nepidae).</title>
        <authorList>
            <person name="Liu X."/>
        </authorList>
    </citation>
    <scope>NUCLEOTIDE SEQUENCE [LARGE SCALE GENOMIC DNA]</scope>
    <source>
        <strain evidence="10">Cailab_2021Rc</strain>
        <tissue evidence="10">Muscle</tissue>
    </source>
</reference>
<name>A0ABD0XW33_9HEMI</name>
<evidence type="ECO:0000256" key="6">
    <source>
        <dbReference type="ARBA" id="ARBA00022833"/>
    </source>
</evidence>
<keyword evidence="7" id="KW-0783">Tetrahydrobiopterin biosynthesis</keyword>
<dbReference type="SUPFAM" id="SSF55620">
    <property type="entry name" value="Tetrahydrobiopterin biosynthesis enzymes-like"/>
    <property type="match status" value="1"/>
</dbReference>
<dbReference type="EC" id="4.2.3.12" evidence="4"/>
<evidence type="ECO:0000256" key="3">
    <source>
        <dbReference type="ARBA" id="ARBA00009164"/>
    </source>
</evidence>
<dbReference type="Proteomes" id="UP001558652">
    <property type="component" value="Unassembled WGS sequence"/>
</dbReference>
<dbReference type="PANTHER" id="PTHR12589">
    <property type="entry name" value="PYRUVOYL TETRAHYDROBIOPTERIN SYNTHASE"/>
    <property type="match status" value="1"/>
</dbReference>
<dbReference type="EMBL" id="JBFDAA010000022">
    <property type="protein sequence ID" value="KAL1110455.1"/>
    <property type="molecule type" value="Genomic_DNA"/>
</dbReference>
<dbReference type="PANTHER" id="PTHR12589:SF7">
    <property type="entry name" value="6-PYRUVOYL TETRAHYDROBIOPTERIN SYNTHASE"/>
    <property type="match status" value="1"/>
</dbReference>
<dbReference type="GO" id="GO:0006729">
    <property type="term" value="P:tetrahydrobiopterin biosynthetic process"/>
    <property type="evidence" value="ECO:0007669"/>
    <property type="project" value="UniProtKB-KW"/>
</dbReference>
<feature type="signal peptide" evidence="9">
    <location>
        <begin position="1"/>
        <end position="26"/>
    </location>
</feature>
<comment type="pathway">
    <text evidence="2">Cofactor biosynthesis; tetrahydrobiopterin biosynthesis; tetrahydrobiopterin from 7,8-dihydroneopterin triphosphate: step 1/3.</text>
</comment>
<dbReference type="Pfam" id="PF01242">
    <property type="entry name" value="PTPS"/>
    <property type="match status" value="1"/>
</dbReference>
<evidence type="ECO:0000313" key="10">
    <source>
        <dbReference type="EMBL" id="KAL1110455.1"/>
    </source>
</evidence>
<evidence type="ECO:0000256" key="7">
    <source>
        <dbReference type="ARBA" id="ARBA00023007"/>
    </source>
</evidence>
<dbReference type="Gene3D" id="3.30.479.10">
    <property type="entry name" value="6-pyruvoyl tetrahydropterin synthase/QueD"/>
    <property type="match status" value="1"/>
</dbReference>
<organism evidence="10 11">
    <name type="scientific">Ranatra chinensis</name>
    <dbReference type="NCBI Taxonomy" id="642074"/>
    <lineage>
        <taxon>Eukaryota</taxon>
        <taxon>Metazoa</taxon>
        <taxon>Ecdysozoa</taxon>
        <taxon>Arthropoda</taxon>
        <taxon>Hexapoda</taxon>
        <taxon>Insecta</taxon>
        <taxon>Pterygota</taxon>
        <taxon>Neoptera</taxon>
        <taxon>Paraneoptera</taxon>
        <taxon>Hemiptera</taxon>
        <taxon>Heteroptera</taxon>
        <taxon>Panheteroptera</taxon>
        <taxon>Nepomorpha</taxon>
        <taxon>Nepidae</taxon>
        <taxon>Ranatrinae</taxon>
        <taxon>Ranatra</taxon>
    </lineage>
</organism>
<dbReference type="AlphaFoldDB" id="A0ABD0XW33"/>
<keyword evidence="9" id="KW-0732">Signal</keyword>
<sequence length="144" mass="16714">MIITFNIFTLLEPYIWVFLHLHVCFSTLLTEEENLTTYGKCNHINGHGHNYTVEVTLKGPVSRTTGMVMNVNDLKRYMTESIMNTLDHKNIDKDVPYFKEKVSTTENVAVYIWKTLVSLMPNPALLYEVKIHETDKNVVTYRGE</sequence>
<dbReference type="GO" id="GO:0046872">
    <property type="term" value="F:metal ion binding"/>
    <property type="evidence" value="ECO:0007669"/>
    <property type="project" value="UniProtKB-KW"/>
</dbReference>
<dbReference type="FunFam" id="3.30.479.10:FF:000003">
    <property type="entry name" value="6-pyruvoyl tetrahydrobiopterin synthase"/>
    <property type="match status" value="1"/>
</dbReference>
<comment type="cofactor">
    <cofactor evidence="1">
        <name>Zn(2+)</name>
        <dbReference type="ChEBI" id="CHEBI:29105"/>
    </cofactor>
</comment>
<dbReference type="InterPro" id="IPR007115">
    <property type="entry name" value="6-PTP_synth/QueD"/>
</dbReference>
<dbReference type="InterPro" id="IPR038418">
    <property type="entry name" value="6-PTP_synth/QueD_sf"/>
</dbReference>
<evidence type="ECO:0000313" key="11">
    <source>
        <dbReference type="Proteomes" id="UP001558652"/>
    </source>
</evidence>
<dbReference type="GO" id="GO:0003874">
    <property type="term" value="F:6-pyruvoyltetrahydropterin synthase activity"/>
    <property type="evidence" value="ECO:0007669"/>
    <property type="project" value="UniProtKB-EC"/>
</dbReference>
<accession>A0ABD0XW33</accession>
<keyword evidence="6" id="KW-0862">Zinc</keyword>
<proteinExistence type="inferred from homology"/>
<gene>
    <name evidence="10" type="ORF">AAG570_007986</name>
</gene>
<comment type="caution">
    <text evidence="10">The sequence shown here is derived from an EMBL/GenBank/DDBJ whole genome shotgun (WGS) entry which is preliminary data.</text>
</comment>